<name>A0A6J8CD69_MYTCO</name>
<keyword evidence="8" id="KW-0325">Glycoprotein</keyword>
<dbReference type="EMBL" id="CACVKT020005109">
    <property type="protein sequence ID" value="CAC5392974.1"/>
    <property type="molecule type" value="Genomic_DNA"/>
</dbReference>
<comment type="caution">
    <text evidence="9">Lacks conserved residue(s) required for the propagation of feature annotation.</text>
</comment>
<feature type="signal peptide" evidence="10">
    <location>
        <begin position="1"/>
        <end position="17"/>
    </location>
</feature>
<evidence type="ECO:0000256" key="1">
    <source>
        <dbReference type="ARBA" id="ARBA00004167"/>
    </source>
</evidence>
<keyword evidence="13" id="KW-1185">Reference proteome</keyword>
<evidence type="ECO:0000256" key="4">
    <source>
        <dbReference type="ARBA" id="ARBA00022737"/>
    </source>
</evidence>
<evidence type="ECO:0000256" key="10">
    <source>
        <dbReference type="SAM" id="SignalP"/>
    </source>
</evidence>
<evidence type="ECO:0000256" key="5">
    <source>
        <dbReference type="ARBA" id="ARBA00022989"/>
    </source>
</evidence>
<keyword evidence="6" id="KW-0472">Membrane</keyword>
<keyword evidence="4" id="KW-0677">Repeat</keyword>
<dbReference type="InterPro" id="IPR014756">
    <property type="entry name" value="Ig_E-set"/>
</dbReference>
<dbReference type="InterPro" id="IPR015943">
    <property type="entry name" value="WD40/YVTN_repeat-like_dom_sf"/>
</dbReference>
<evidence type="ECO:0000256" key="8">
    <source>
        <dbReference type="ARBA" id="ARBA00023180"/>
    </source>
</evidence>
<proteinExistence type="predicted"/>
<dbReference type="Proteomes" id="UP000507470">
    <property type="component" value="Unassembled WGS sequence"/>
</dbReference>
<dbReference type="GO" id="GO:0030334">
    <property type="term" value="P:regulation of cell migration"/>
    <property type="evidence" value="ECO:0007669"/>
    <property type="project" value="TreeGrafter"/>
</dbReference>
<dbReference type="AlphaFoldDB" id="A0A6J8CD69"/>
<dbReference type="InterPro" id="IPR013783">
    <property type="entry name" value="Ig-like_fold"/>
</dbReference>
<evidence type="ECO:0000256" key="9">
    <source>
        <dbReference type="PROSITE-ProRule" id="PRU00352"/>
    </source>
</evidence>
<dbReference type="SMART" id="SM00429">
    <property type="entry name" value="IPT"/>
    <property type="match status" value="2"/>
</dbReference>
<feature type="chain" id="PRO_5027025401" evidence="10">
    <location>
        <begin position="18"/>
        <end position="1100"/>
    </location>
</feature>
<dbReference type="InterPro" id="IPR016201">
    <property type="entry name" value="PSI"/>
</dbReference>
<dbReference type="PANTHER" id="PTHR22625:SF4">
    <property type="entry name" value="PLEXIN-C1"/>
    <property type="match status" value="1"/>
</dbReference>
<dbReference type="Gene3D" id="2.130.10.10">
    <property type="entry name" value="YVTN repeat-like/Quinoprotein amine dehydrogenase"/>
    <property type="match status" value="1"/>
</dbReference>
<sequence>MAPYILYCLGIIVVHLASEYSCDKYTSDEKFRNLAVASNYVYIGGEKNIIHLNSTLDVIETRTITNYPVNWLLTVHNNKNLIACNYKKDNSKYGLICLNFDVGPKMISRTSRIGLNTKSSSAKYITATFSEEKVLIIATSSCLRRLNEDKCRAISGSLFMDQFSFEYPKANDAMMYSVLYVNDRHDSELISFKSVLQKDNFIYFLFNFNETRSKLGKQCTSRKNQSKMNSYEDTPIICTYNTKVFTEAQDAVFWKDYLFVAFADDVSSVICRYIVTDIKIKFQESRQERLKCPYSDLINTYFKNQQFETANWCYNKSTGECNRVNINPANNTCKEVKEDFCNSQLFGSIEGSKPITEERIIYSEDSSVNGAIVKLGVLPFFNHAVIYAGTKTGKIGKIFVTGTDQKVLGKFRIVQKFSPVLDIKVQNEDVYVMTENMVITSNIKHVKVIIFQVKYTCIRFLGRVLEQDFLGYPGNPDPKNIGPNGTFQDFSGLVNLKYPRIVLKSPRVLGLFRTSKPEISQVCPEKSQGCKKVAEKTLSCSKKGTNCEDCRKMTDPACGWDLNQQSCKRNEDNTTWWLPSLGGECLKLKVADHFISGSEDIINATLSFEPAVKNLYNLYCQYGNANVSASPVSDNGEFYCMLKVTNETFQLNVTQRGILFASTTVKLMKCSSINSCSRCLDSRRCFWCLQGSSCVAKSNPCPNNFNITDASSCPRIQNNRQKLFIHEQKSSEVEDLEVEVANITVYDIQSNELKCTVGNELYAAEVTKNDKKHVVCKDVKVPNKKDDMNLYLQYNGSKLDNSAELVVYNCQKFKATCGNCMYRKSQGYKCKWCANSSGKKNQCLFNRDNGGCNSTPCAPIKGVFSVYPNSGPENGGTTITISGIGIGYPGDPTTVTVNGVGCSEAKVTESSVVECKTGNGSLSITKDIKVTISNILVTAASQFSYKKELVLYRFHPNKSIKAGGKKIHILGKNIGFEKSVYNITFCNSGNTICIPCSFFKTLNHNTVQCRMSHSDSDTLQLTQLKVLIDSNTELLYNGSFQFVPNPKVADRNEDEAKVLKSGGSKITLKGNGFNNVGEVTMDNVVRYNSNLIQNYYHTAI</sequence>
<evidence type="ECO:0000259" key="11">
    <source>
        <dbReference type="PROSITE" id="PS51004"/>
    </source>
</evidence>
<dbReference type="GO" id="GO:0008360">
    <property type="term" value="P:regulation of cell shape"/>
    <property type="evidence" value="ECO:0007669"/>
    <property type="project" value="TreeGrafter"/>
</dbReference>
<evidence type="ECO:0000256" key="7">
    <source>
        <dbReference type="ARBA" id="ARBA00023157"/>
    </source>
</evidence>
<dbReference type="GO" id="GO:0050772">
    <property type="term" value="P:positive regulation of axonogenesis"/>
    <property type="evidence" value="ECO:0007669"/>
    <property type="project" value="TreeGrafter"/>
</dbReference>
<dbReference type="SMART" id="SM00423">
    <property type="entry name" value="PSI"/>
    <property type="match status" value="3"/>
</dbReference>
<evidence type="ECO:0000256" key="2">
    <source>
        <dbReference type="ARBA" id="ARBA00022692"/>
    </source>
</evidence>
<dbReference type="GO" id="GO:0005886">
    <property type="term" value="C:plasma membrane"/>
    <property type="evidence" value="ECO:0007669"/>
    <property type="project" value="TreeGrafter"/>
</dbReference>
<feature type="domain" description="Sema" evidence="11">
    <location>
        <begin position="1"/>
        <end position="443"/>
    </location>
</feature>
<dbReference type="InterPro" id="IPR002909">
    <property type="entry name" value="IPT_dom"/>
</dbReference>
<dbReference type="GO" id="GO:0002116">
    <property type="term" value="C:semaphorin receptor complex"/>
    <property type="evidence" value="ECO:0007669"/>
    <property type="project" value="TreeGrafter"/>
</dbReference>
<dbReference type="OrthoDB" id="6131318at2759"/>
<dbReference type="Pfam" id="PF01403">
    <property type="entry name" value="Sema"/>
    <property type="match status" value="1"/>
</dbReference>
<dbReference type="InterPro" id="IPR009030">
    <property type="entry name" value="Growth_fac_rcpt_cys_sf"/>
</dbReference>
<dbReference type="PANTHER" id="PTHR22625">
    <property type="entry name" value="PLEXIN"/>
    <property type="match status" value="1"/>
</dbReference>
<evidence type="ECO:0000256" key="6">
    <source>
        <dbReference type="ARBA" id="ARBA00023136"/>
    </source>
</evidence>
<reference evidence="12 13" key="1">
    <citation type="submission" date="2020-06" db="EMBL/GenBank/DDBJ databases">
        <authorList>
            <person name="Li R."/>
            <person name="Bekaert M."/>
        </authorList>
    </citation>
    <scope>NUCLEOTIDE SEQUENCE [LARGE SCALE GENOMIC DNA]</scope>
    <source>
        <strain evidence="13">wild</strain>
    </source>
</reference>
<dbReference type="Gene3D" id="2.60.40.10">
    <property type="entry name" value="Immunoglobulins"/>
    <property type="match status" value="1"/>
</dbReference>
<dbReference type="CDD" id="cd00603">
    <property type="entry name" value="IPT_PCSR"/>
    <property type="match status" value="2"/>
</dbReference>
<evidence type="ECO:0000313" key="12">
    <source>
        <dbReference type="EMBL" id="CAC5392974.1"/>
    </source>
</evidence>
<accession>A0A6J8CD69</accession>
<dbReference type="GO" id="GO:0017154">
    <property type="term" value="F:semaphorin receptor activity"/>
    <property type="evidence" value="ECO:0007669"/>
    <property type="project" value="InterPro"/>
</dbReference>
<dbReference type="SUPFAM" id="SSF101912">
    <property type="entry name" value="Sema domain"/>
    <property type="match status" value="1"/>
</dbReference>
<organism evidence="12 13">
    <name type="scientific">Mytilus coruscus</name>
    <name type="common">Sea mussel</name>
    <dbReference type="NCBI Taxonomy" id="42192"/>
    <lineage>
        <taxon>Eukaryota</taxon>
        <taxon>Metazoa</taxon>
        <taxon>Spiralia</taxon>
        <taxon>Lophotrochozoa</taxon>
        <taxon>Mollusca</taxon>
        <taxon>Bivalvia</taxon>
        <taxon>Autobranchia</taxon>
        <taxon>Pteriomorphia</taxon>
        <taxon>Mytilida</taxon>
        <taxon>Mytiloidea</taxon>
        <taxon>Mytilidae</taxon>
        <taxon>Mytilinae</taxon>
        <taxon>Mytilus</taxon>
    </lineage>
</organism>
<dbReference type="InterPro" id="IPR031148">
    <property type="entry name" value="Plexin"/>
</dbReference>
<keyword evidence="3 10" id="KW-0732">Signal</keyword>
<gene>
    <name evidence="12" type="ORF">MCOR_27870</name>
</gene>
<evidence type="ECO:0000256" key="3">
    <source>
        <dbReference type="ARBA" id="ARBA00022729"/>
    </source>
</evidence>
<keyword evidence="5" id="KW-1133">Transmembrane helix</keyword>
<dbReference type="SUPFAM" id="SSF57184">
    <property type="entry name" value="Growth factor receptor domain"/>
    <property type="match status" value="1"/>
</dbReference>
<dbReference type="SUPFAM" id="SSF81296">
    <property type="entry name" value="E set domains"/>
    <property type="match status" value="1"/>
</dbReference>
<keyword evidence="7" id="KW-1015">Disulfide bond</keyword>
<dbReference type="GO" id="GO:0007162">
    <property type="term" value="P:negative regulation of cell adhesion"/>
    <property type="evidence" value="ECO:0007669"/>
    <property type="project" value="TreeGrafter"/>
</dbReference>
<dbReference type="PROSITE" id="PS51004">
    <property type="entry name" value="SEMA"/>
    <property type="match status" value="1"/>
</dbReference>
<comment type="subcellular location">
    <subcellularLocation>
        <location evidence="1">Membrane</location>
        <topology evidence="1">Single-pass membrane protein</topology>
    </subcellularLocation>
</comment>
<evidence type="ECO:0000313" key="13">
    <source>
        <dbReference type="Proteomes" id="UP000507470"/>
    </source>
</evidence>
<protein>
    <submittedName>
        <fullName evidence="12">PLXND</fullName>
    </submittedName>
</protein>
<keyword evidence="2" id="KW-0812">Transmembrane</keyword>
<dbReference type="SMART" id="SM00630">
    <property type="entry name" value="Sema"/>
    <property type="match status" value="1"/>
</dbReference>
<dbReference type="Pfam" id="PF01833">
    <property type="entry name" value="TIG"/>
    <property type="match status" value="2"/>
</dbReference>
<dbReference type="InterPro" id="IPR001627">
    <property type="entry name" value="Semap_dom"/>
</dbReference>
<dbReference type="InterPro" id="IPR036352">
    <property type="entry name" value="Semap_dom_sf"/>
</dbReference>